<dbReference type="AlphaFoldDB" id="A0A7J0ENY6"/>
<dbReference type="EMBL" id="BJWL01000005">
    <property type="protein sequence ID" value="GFY87990.1"/>
    <property type="molecule type" value="Genomic_DNA"/>
</dbReference>
<comment type="caution">
    <text evidence="1">The sequence shown here is derived from an EMBL/GenBank/DDBJ whole genome shotgun (WGS) entry which is preliminary data.</text>
</comment>
<accession>A0A7J0ENY6</accession>
<gene>
    <name evidence="1" type="ORF">Acr_05g0016290</name>
</gene>
<sequence>MCRVFPLSLGDLRLKWFDKLPIGSIRSFYQLTESFMARFVINTKALKGVSFLLIRKGKNEALYNYRKCYWELYNEIEECSEELSMVSYKLELTPGKKLWEALTLNPPADLRDLMTRGLEDFSRSAHSGWTLEEYVDQEKTKADEAEIGAVCNFVGEGNPEWPPPIWKAQTHVRCPHLPLTSSA</sequence>
<evidence type="ECO:0000313" key="1">
    <source>
        <dbReference type="EMBL" id="GFY87990.1"/>
    </source>
</evidence>
<dbReference type="OrthoDB" id="1685975at2759"/>
<proteinExistence type="predicted"/>
<evidence type="ECO:0000313" key="2">
    <source>
        <dbReference type="Proteomes" id="UP000585474"/>
    </source>
</evidence>
<organism evidence="1 2">
    <name type="scientific">Actinidia rufa</name>
    <dbReference type="NCBI Taxonomy" id="165716"/>
    <lineage>
        <taxon>Eukaryota</taxon>
        <taxon>Viridiplantae</taxon>
        <taxon>Streptophyta</taxon>
        <taxon>Embryophyta</taxon>
        <taxon>Tracheophyta</taxon>
        <taxon>Spermatophyta</taxon>
        <taxon>Magnoliopsida</taxon>
        <taxon>eudicotyledons</taxon>
        <taxon>Gunneridae</taxon>
        <taxon>Pentapetalae</taxon>
        <taxon>asterids</taxon>
        <taxon>Ericales</taxon>
        <taxon>Actinidiaceae</taxon>
        <taxon>Actinidia</taxon>
    </lineage>
</organism>
<keyword evidence="2" id="KW-1185">Reference proteome</keyword>
<reference evidence="1 2" key="1">
    <citation type="submission" date="2019-07" db="EMBL/GenBank/DDBJ databases">
        <title>De Novo Assembly of kiwifruit Actinidia rufa.</title>
        <authorList>
            <person name="Sugita-Konishi S."/>
            <person name="Sato K."/>
            <person name="Mori E."/>
            <person name="Abe Y."/>
            <person name="Kisaki G."/>
            <person name="Hamano K."/>
            <person name="Suezawa K."/>
            <person name="Otani M."/>
            <person name="Fukuda T."/>
            <person name="Manabe T."/>
            <person name="Gomi K."/>
            <person name="Tabuchi M."/>
            <person name="Akimitsu K."/>
            <person name="Kataoka I."/>
        </authorList>
    </citation>
    <scope>NUCLEOTIDE SEQUENCE [LARGE SCALE GENOMIC DNA]</scope>
    <source>
        <strain evidence="2">cv. Fuchu</strain>
    </source>
</reference>
<dbReference type="Proteomes" id="UP000585474">
    <property type="component" value="Unassembled WGS sequence"/>
</dbReference>
<name>A0A7J0ENY6_9ERIC</name>
<protein>
    <submittedName>
        <fullName evidence="1">Uncharacterized protein</fullName>
    </submittedName>
</protein>